<gene>
    <name evidence="1" type="ORF">ACFOPQ_15755</name>
</gene>
<evidence type="ECO:0000313" key="2">
    <source>
        <dbReference type="Proteomes" id="UP001595748"/>
    </source>
</evidence>
<organism evidence="1 2">
    <name type="scientific">Deinococcus antarcticus</name>
    <dbReference type="NCBI Taxonomy" id="1298767"/>
    <lineage>
        <taxon>Bacteria</taxon>
        <taxon>Thermotogati</taxon>
        <taxon>Deinococcota</taxon>
        <taxon>Deinococci</taxon>
        <taxon>Deinococcales</taxon>
        <taxon>Deinococcaceae</taxon>
        <taxon>Deinococcus</taxon>
    </lineage>
</organism>
<proteinExistence type="predicted"/>
<dbReference type="RefSeq" id="WP_380079881.1">
    <property type="nucleotide sequence ID" value="NZ_JBHRZF010000182.1"/>
</dbReference>
<protein>
    <submittedName>
        <fullName evidence="1">PD-(D/E)XK motif protein</fullName>
    </submittedName>
</protein>
<accession>A0ABV8A9R2</accession>
<dbReference type="Pfam" id="PF14390">
    <property type="entry name" value="DUF4420"/>
    <property type="match status" value="1"/>
</dbReference>
<reference evidence="2" key="1">
    <citation type="journal article" date="2019" name="Int. J. Syst. Evol. Microbiol.">
        <title>The Global Catalogue of Microorganisms (GCM) 10K type strain sequencing project: providing services to taxonomists for standard genome sequencing and annotation.</title>
        <authorList>
            <consortium name="The Broad Institute Genomics Platform"/>
            <consortium name="The Broad Institute Genome Sequencing Center for Infectious Disease"/>
            <person name="Wu L."/>
            <person name="Ma J."/>
        </authorList>
    </citation>
    <scope>NUCLEOTIDE SEQUENCE [LARGE SCALE GENOMIC DNA]</scope>
    <source>
        <strain evidence="2">CCTCC AB 2013263</strain>
    </source>
</reference>
<comment type="caution">
    <text evidence="1">The sequence shown here is derived from an EMBL/GenBank/DDBJ whole genome shotgun (WGS) entry which is preliminary data.</text>
</comment>
<name>A0ABV8A9R2_9DEIO</name>
<dbReference type="InterPro" id="IPR025534">
    <property type="entry name" value="DUF4420"/>
</dbReference>
<sequence length="313" mass="33732">MRASLHLGMETTLLCLRGGEAGEGELALRLPTDTDTQRLLGSWEGMVLSRLVNDAVPTQQIIRIAPTAETYRDLYIHFADDLHDHLSGQETPDGVVHITAGRLRLWGGFLRNSTVRLDERSVRGLFAELSALEQFLVPALGWEGALLAWTGPTGTAQDVSTDRLALDVKSTAEGESLITISSIEQLDPPDQRTVRLLQAAMIEGAGESLHGLIDRLKTSAAVSGAQALLTARLVQAGATDIVLSNLEENLMTVTTWQLHRVDAPGFPRIRRDAVHSGIINANYRIDLARSTAAPAEISELAGLLVSAPDGLLT</sequence>
<dbReference type="Proteomes" id="UP001595748">
    <property type="component" value="Unassembled WGS sequence"/>
</dbReference>
<keyword evidence="2" id="KW-1185">Reference proteome</keyword>
<dbReference type="EMBL" id="JBHRZF010000182">
    <property type="protein sequence ID" value="MFC3862219.1"/>
    <property type="molecule type" value="Genomic_DNA"/>
</dbReference>
<evidence type="ECO:0000313" key="1">
    <source>
        <dbReference type="EMBL" id="MFC3862219.1"/>
    </source>
</evidence>